<keyword evidence="1" id="KW-0479">Metal-binding</keyword>
<dbReference type="GO" id="GO:0003677">
    <property type="term" value="F:DNA binding"/>
    <property type="evidence" value="ECO:0007669"/>
    <property type="project" value="InterPro"/>
</dbReference>
<dbReference type="InterPro" id="IPR001138">
    <property type="entry name" value="Zn2Cys6_DnaBD"/>
</dbReference>
<dbReference type="EMBL" id="KI894007">
    <property type="protein sequence ID" value="OCF53916.1"/>
    <property type="molecule type" value="Genomic_DNA"/>
</dbReference>
<reference evidence="4" key="3">
    <citation type="submission" date="2016-07" db="EMBL/GenBank/DDBJ databases">
        <title>Evolution of pathogenesis and genome organization in the Tremellales.</title>
        <authorList>
            <person name="Cuomo C."/>
            <person name="Litvintseva A."/>
            <person name="Heitman J."/>
            <person name="Chen Y."/>
            <person name="Sun S."/>
            <person name="Springer D."/>
            <person name="Dromer F."/>
            <person name="Young S."/>
            <person name="Zeng Q."/>
            <person name="Chapman S."/>
            <person name="Gujja S."/>
            <person name="Saif S."/>
            <person name="Birren B."/>
        </authorList>
    </citation>
    <scope>NUCLEOTIDE SEQUENCE</scope>
    <source>
        <strain evidence="4">CBS 10737</strain>
    </source>
</reference>
<dbReference type="EMBL" id="CP144519">
    <property type="protein sequence ID" value="WWC66203.1"/>
    <property type="molecule type" value="Genomic_DNA"/>
</dbReference>
<accession>A0A1B9IED2</accession>
<dbReference type="GO" id="GO:0008270">
    <property type="term" value="F:zinc ion binding"/>
    <property type="evidence" value="ECO:0007669"/>
    <property type="project" value="InterPro"/>
</dbReference>
<dbReference type="SMART" id="SM00906">
    <property type="entry name" value="Fungal_trans"/>
    <property type="match status" value="1"/>
</dbReference>
<sequence>MVENPIRSGPSVIRAPRSRLDRPCDLCRRLKQLCSIEVRGEPCMACRVRSKPCTFDMPPTIRKRRKTDTSSEVGREQMGDTISASHQQVSQSTNILDIHERDPTLSIELSSMRDDGDSRQIPWSSSSVLHHDLPPSSLDMEESHNEESHFIGADAFSTLVVRATDPSTTSQSPGGLSFRQVSSDMRFPVYFVKTPALLYGRTPHNGKAAFEENRKLGEERCNNCLERAITSVKQYTLKAIPVISTNRLDNAYSEISSTASTTPHALLAGIIAHSTHYLPELRSIHKELWSNALLALDDEFRQPRLSTLQLALLQMYGRPVEIAENAGQLTIASGRAIGAAFLLGLHIDPTNWSLPLWERKLRKRIWWALVIQDKWRALLYGRPSFLHKGSYNVPLLSVEDGDFGEDATTSDKVSMQTFIAISRLTLLIDDIIDNFQLSPDIQIGQPDTPISRIAQLEIAIEKVQEINQAYAPFFETSKDSRGQYETSPTGVQSFKLSSLGLIILIRRLLLRNIPDTSNTKVQSLTAMMDALGTCREMAFFVESLTPQDEQQYWTHCSFHHIFNNVSLLLYIVTRARSISTQITNDATELTITFISNLIAKYRRSNWDVISAALRRAAVLLMCIKQDLPEFSQSYFDVATALNLPTFVTDLSVDDFLTSLGIDVPAAWSQMVDDQSWLSSVGFNNESGM</sequence>
<dbReference type="KEGG" id="kpin:30169592"/>
<keyword evidence="6" id="KW-1185">Reference proteome</keyword>
<reference evidence="5" key="2">
    <citation type="submission" date="2013-07" db="EMBL/GenBank/DDBJ databases">
        <authorList>
            <consortium name="The Broad Institute Genome Sequencing Platform"/>
            <person name="Cuomo C."/>
            <person name="Litvintseva A."/>
            <person name="Chen Y."/>
            <person name="Heitman J."/>
            <person name="Sun S."/>
            <person name="Springer D."/>
            <person name="Dromer F."/>
            <person name="Young S.K."/>
            <person name="Zeng Q."/>
            <person name="Gargeya S."/>
            <person name="Fitzgerald M."/>
            <person name="Abouelleil A."/>
            <person name="Alvarado L."/>
            <person name="Berlin A.M."/>
            <person name="Chapman S.B."/>
            <person name="Dewar J."/>
            <person name="Goldberg J."/>
            <person name="Griggs A."/>
            <person name="Gujja S."/>
            <person name="Hansen M."/>
            <person name="Howarth C."/>
            <person name="Imamovic A."/>
            <person name="Larimer J."/>
            <person name="McCowan C."/>
            <person name="Murphy C."/>
            <person name="Pearson M."/>
            <person name="Priest M."/>
            <person name="Roberts A."/>
            <person name="Saif S."/>
            <person name="Shea T."/>
            <person name="Sykes S."/>
            <person name="Wortman J."/>
            <person name="Nusbaum C."/>
            <person name="Birren B."/>
        </authorList>
    </citation>
    <scope>NUCLEOTIDE SEQUENCE</scope>
    <source>
        <strain evidence="5">CBS 10737</strain>
    </source>
</reference>
<dbReference type="PANTHER" id="PTHR31668:SF10">
    <property type="entry name" value="ZN(II)2CYS6 TRANSCRIPTION FACTOR (EUROFUNG)"/>
    <property type="match status" value="1"/>
</dbReference>
<dbReference type="GO" id="GO:0000981">
    <property type="term" value="F:DNA-binding transcription factor activity, RNA polymerase II-specific"/>
    <property type="evidence" value="ECO:0007669"/>
    <property type="project" value="InterPro"/>
</dbReference>
<dbReference type="InterPro" id="IPR036864">
    <property type="entry name" value="Zn2-C6_fun-type_DNA-bd_sf"/>
</dbReference>
<dbReference type="InterPro" id="IPR050797">
    <property type="entry name" value="Carb_Metab_Trans_Reg"/>
</dbReference>
<dbReference type="PANTHER" id="PTHR31668">
    <property type="entry name" value="GLUCOSE TRANSPORT TRANSCRIPTION REGULATOR RGT1-RELATED-RELATED"/>
    <property type="match status" value="1"/>
</dbReference>
<reference evidence="5" key="4">
    <citation type="submission" date="2024-02" db="EMBL/GenBank/DDBJ databases">
        <title>Comparative genomics of Cryptococcus and Kwoniella reveals pathogenesis evolution and contrasting modes of karyotype evolution via chromosome fusion or intercentromeric recombination.</title>
        <authorList>
            <person name="Coelho M.A."/>
            <person name="David-Palma M."/>
            <person name="Shea T."/>
            <person name="Bowers K."/>
            <person name="McGinley-Smith S."/>
            <person name="Mohammad A.W."/>
            <person name="Gnirke A."/>
            <person name="Yurkov A.M."/>
            <person name="Nowrousian M."/>
            <person name="Sun S."/>
            <person name="Cuomo C.A."/>
            <person name="Heitman J."/>
        </authorList>
    </citation>
    <scope>NUCLEOTIDE SEQUENCE</scope>
    <source>
        <strain evidence="5">CBS 10737</strain>
    </source>
</reference>
<keyword evidence="2" id="KW-0539">Nucleus</keyword>
<dbReference type="PROSITE" id="PS00463">
    <property type="entry name" value="ZN2_CY6_FUNGAL_1"/>
    <property type="match status" value="1"/>
</dbReference>
<evidence type="ECO:0000313" key="6">
    <source>
        <dbReference type="Proteomes" id="UP000094020"/>
    </source>
</evidence>
<feature type="domain" description="Zn(2)-C6 fungal-type" evidence="3">
    <location>
        <begin position="23"/>
        <end position="53"/>
    </location>
</feature>
<dbReference type="STRING" id="1296096.A0A1B9IED2"/>
<dbReference type="RefSeq" id="XP_019015135.1">
    <property type="nucleotide sequence ID" value="XM_019152997.1"/>
</dbReference>
<dbReference type="GO" id="GO:0006351">
    <property type="term" value="P:DNA-templated transcription"/>
    <property type="evidence" value="ECO:0007669"/>
    <property type="project" value="InterPro"/>
</dbReference>
<proteinExistence type="predicted"/>
<reference evidence="4" key="1">
    <citation type="submission" date="2013-07" db="EMBL/GenBank/DDBJ databases">
        <title>The Genome Sequence of Cryptococcus pinus CBS10737.</title>
        <authorList>
            <consortium name="The Broad Institute Genome Sequencing Platform"/>
            <person name="Cuomo C."/>
            <person name="Litvintseva A."/>
            <person name="Chen Y."/>
            <person name="Heitman J."/>
            <person name="Sun S."/>
            <person name="Springer D."/>
            <person name="Dromer F."/>
            <person name="Young S.K."/>
            <person name="Zeng Q."/>
            <person name="Gargeya S."/>
            <person name="Fitzgerald M."/>
            <person name="Abouelleil A."/>
            <person name="Alvarado L."/>
            <person name="Berlin A.M."/>
            <person name="Chapman S.B."/>
            <person name="Dewar J."/>
            <person name="Goldberg J."/>
            <person name="Griggs A."/>
            <person name="Gujja S."/>
            <person name="Hansen M."/>
            <person name="Howarth C."/>
            <person name="Imamovic A."/>
            <person name="Larimer J."/>
            <person name="McCowan C."/>
            <person name="Murphy C."/>
            <person name="Pearson M."/>
            <person name="Priest M."/>
            <person name="Roberts A."/>
            <person name="Saif S."/>
            <person name="Shea T."/>
            <person name="Sykes S."/>
            <person name="Wortman J."/>
            <person name="Nusbaum C."/>
            <person name="Birren B."/>
        </authorList>
    </citation>
    <scope>NUCLEOTIDE SEQUENCE [LARGE SCALE GENOMIC DNA]</scope>
    <source>
        <strain evidence="4">CBS 10737</strain>
    </source>
</reference>
<dbReference type="OrthoDB" id="2123952at2759"/>
<dbReference type="Pfam" id="PF04082">
    <property type="entry name" value="Fungal_trans"/>
    <property type="match status" value="1"/>
</dbReference>
<name>A0A1B9IED2_9TREE</name>
<dbReference type="InterPro" id="IPR007219">
    <property type="entry name" value="XnlR_reg_dom"/>
</dbReference>
<gene>
    <name evidence="4" type="ORF">I206_01223</name>
    <name evidence="5" type="ORF">I206_100104</name>
</gene>
<dbReference type="CDD" id="cd00067">
    <property type="entry name" value="GAL4"/>
    <property type="match status" value="1"/>
</dbReference>
<evidence type="ECO:0000256" key="2">
    <source>
        <dbReference type="ARBA" id="ARBA00023242"/>
    </source>
</evidence>
<dbReference type="GO" id="GO:0001080">
    <property type="term" value="P:nitrogen catabolite activation of transcription from RNA polymerase II promoter"/>
    <property type="evidence" value="ECO:0007669"/>
    <property type="project" value="TreeGrafter"/>
</dbReference>
<dbReference type="GeneID" id="30169592"/>
<evidence type="ECO:0000256" key="1">
    <source>
        <dbReference type="ARBA" id="ARBA00022723"/>
    </source>
</evidence>
<evidence type="ECO:0000313" key="5">
    <source>
        <dbReference type="EMBL" id="WWC66203.1"/>
    </source>
</evidence>
<dbReference type="Proteomes" id="UP000094020">
    <property type="component" value="Chromosome 1"/>
</dbReference>
<evidence type="ECO:0000313" key="4">
    <source>
        <dbReference type="EMBL" id="OCF53916.1"/>
    </source>
</evidence>
<evidence type="ECO:0000259" key="3">
    <source>
        <dbReference type="PROSITE" id="PS00463"/>
    </source>
</evidence>
<dbReference type="CDD" id="cd12148">
    <property type="entry name" value="fungal_TF_MHR"/>
    <property type="match status" value="1"/>
</dbReference>
<protein>
    <recommendedName>
        <fullName evidence="3">Zn(2)-C6 fungal-type domain-containing protein</fullName>
    </recommendedName>
</protein>
<dbReference type="AlphaFoldDB" id="A0A1B9IED2"/>
<organism evidence="4">
    <name type="scientific">Kwoniella pini CBS 10737</name>
    <dbReference type="NCBI Taxonomy" id="1296096"/>
    <lineage>
        <taxon>Eukaryota</taxon>
        <taxon>Fungi</taxon>
        <taxon>Dikarya</taxon>
        <taxon>Basidiomycota</taxon>
        <taxon>Agaricomycotina</taxon>
        <taxon>Tremellomycetes</taxon>
        <taxon>Tremellales</taxon>
        <taxon>Cryptococcaceae</taxon>
        <taxon>Kwoniella</taxon>
    </lineage>
</organism>
<dbReference type="SUPFAM" id="SSF57701">
    <property type="entry name" value="Zn2/Cys6 DNA-binding domain"/>
    <property type="match status" value="1"/>
</dbReference>
<dbReference type="GO" id="GO:0005634">
    <property type="term" value="C:nucleus"/>
    <property type="evidence" value="ECO:0007669"/>
    <property type="project" value="TreeGrafter"/>
</dbReference>